<accession>A0ABY7VHS1</accession>
<evidence type="ECO:0000259" key="1">
    <source>
        <dbReference type="PROSITE" id="PS50042"/>
    </source>
</evidence>
<gene>
    <name evidence="2" type="ORF">H3N35_03625</name>
</gene>
<evidence type="ECO:0000313" key="3">
    <source>
        <dbReference type="Proteomes" id="UP001215231"/>
    </source>
</evidence>
<name>A0ABY7VHS1_9GAMM</name>
<evidence type="ECO:0000313" key="2">
    <source>
        <dbReference type="EMBL" id="WDE12580.1"/>
    </source>
</evidence>
<reference evidence="2 3" key="1">
    <citation type="journal article" date="2022" name="Mar. Drugs">
        <title>Bioassay-Guided Fractionation Leads to the Detection of Cholic Acid Generated by the Rare Thalassomonas sp.</title>
        <authorList>
            <person name="Pheiffer F."/>
            <person name="Schneider Y.K."/>
            <person name="Hansen E.H."/>
            <person name="Andersen J.H."/>
            <person name="Isaksson J."/>
            <person name="Busche T."/>
            <person name="R C."/>
            <person name="Kalinowski J."/>
            <person name="Zyl L.V."/>
            <person name="Trindade M."/>
        </authorList>
    </citation>
    <scope>NUCLEOTIDE SEQUENCE [LARGE SCALE GENOMIC DNA]</scope>
    <source>
        <strain evidence="2 3">A5K-61T</strain>
    </source>
</reference>
<sequence>MVGVYGLARDAERTASVLAEGNIFAMRMSRKQFRRQPGKMRELIKDHMMEELVRRTDRLNE</sequence>
<proteinExistence type="predicted"/>
<organism evidence="2 3">
    <name type="scientific">Thalassomonas haliotis</name>
    <dbReference type="NCBI Taxonomy" id="485448"/>
    <lineage>
        <taxon>Bacteria</taxon>
        <taxon>Pseudomonadati</taxon>
        <taxon>Pseudomonadota</taxon>
        <taxon>Gammaproteobacteria</taxon>
        <taxon>Alteromonadales</taxon>
        <taxon>Colwelliaceae</taxon>
        <taxon>Thalassomonas</taxon>
    </lineage>
</organism>
<dbReference type="Proteomes" id="UP001215231">
    <property type="component" value="Chromosome"/>
</dbReference>
<dbReference type="EMBL" id="CP059693">
    <property type="protein sequence ID" value="WDE12580.1"/>
    <property type="molecule type" value="Genomic_DNA"/>
</dbReference>
<keyword evidence="3" id="KW-1185">Reference proteome</keyword>
<dbReference type="RefSeq" id="WP_274052861.1">
    <property type="nucleotide sequence ID" value="NZ_CP059693.1"/>
</dbReference>
<dbReference type="InterPro" id="IPR000595">
    <property type="entry name" value="cNMP-bd_dom"/>
</dbReference>
<dbReference type="PROSITE" id="PS50042">
    <property type="entry name" value="CNMP_BINDING_3"/>
    <property type="match status" value="1"/>
</dbReference>
<feature type="domain" description="Cyclic nucleotide-binding" evidence="1">
    <location>
        <begin position="1"/>
        <end position="54"/>
    </location>
</feature>
<protein>
    <recommendedName>
        <fullName evidence="1">Cyclic nucleotide-binding domain-containing protein</fullName>
    </recommendedName>
</protein>